<protein>
    <submittedName>
        <fullName evidence="9">Sugar transferase</fullName>
    </submittedName>
</protein>
<proteinExistence type="inferred from homology"/>
<comment type="caution">
    <text evidence="9">The sequence shown here is derived from an EMBL/GenBank/DDBJ whole genome shotgun (WGS) entry which is preliminary data.</text>
</comment>
<comment type="subcellular location">
    <subcellularLocation>
        <location evidence="1">Membrane</location>
        <topology evidence="1">Multi-pass membrane protein</topology>
    </subcellularLocation>
</comment>
<evidence type="ECO:0000313" key="9">
    <source>
        <dbReference type="EMBL" id="NOJ73722.1"/>
    </source>
</evidence>
<organism evidence="9 10">
    <name type="scientific">Paenibacillus alvei</name>
    <name type="common">Bacillus alvei</name>
    <dbReference type="NCBI Taxonomy" id="44250"/>
    <lineage>
        <taxon>Bacteria</taxon>
        <taxon>Bacillati</taxon>
        <taxon>Bacillota</taxon>
        <taxon>Bacilli</taxon>
        <taxon>Bacillales</taxon>
        <taxon>Paenibacillaceae</taxon>
        <taxon>Paenibacillus</taxon>
    </lineage>
</organism>
<dbReference type="Pfam" id="PF02397">
    <property type="entry name" value="Bac_transf"/>
    <property type="match status" value="1"/>
</dbReference>
<feature type="transmembrane region" description="Helical" evidence="7">
    <location>
        <begin position="312"/>
        <end position="333"/>
    </location>
</feature>
<dbReference type="EMBL" id="JABFOR010000055">
    <property type="protein sequence ID" value="NOJ73722.1"/>
    <property type="molecule type" value="Genomic_DNA"/>
</dbReference>
<evidence type="ECO:0000259" key="8">
    <source>
        <dbReference type="Pfam" id="PF02397"/>
    </source>
</evidence>
<gene>
    <name evidence="9" type="ORF">HMI46_24730</name>
</gene>
<reference evidence="9 10" key="1">
    <citation type="submission" date="2020-05" db="EMBL/GenBank/DDBJ databases">
        <title>Whole genome sequencing and identification of novel metabolites from Paenibacillus alvei strain JR949.</title>
        <authorList>
            <person name="Rajendhran J."/>
            <person name="Sree Pranav P."/>
            <person name="Mahalakshmi B."/>
            <person name="Karthikeyan R."/>
        </authorList>
    </citation>
    <scope>NUCLEOTIDE SEQUENCE [LARGE SCALE GENOMIC DNA]</scope>
    <source>
        <strain evidence="9 10">JR949</strain>
    </source>
</reference>
<feature type="transmembrane region" description="Helical" evidence="7">
    <location>
        <begin position="122"/>
        <end position="139"/>
    </location>
</feature>
<comment type="similarity">
    <text evidence="2">Belongs to the bacterial sugar transferase family.</text>
</comment>
<dbReference type="InterPro" id="IPR017475">
    <property type="entry name" value="EPS_sugar_tfrase"/>
</dbReference>
<evidence type="ECO:0000256" key="7">
    <source>
        <dbReference type="SAM" id="Phobius"/>
    </source>
</evidence>
<dbReference type="InterPro" id="IPR003362">
    <property type="entry name" value="Bact_transf"/>
</dbReference>
<dbReference type="PANTHER" id="PTHR30576">
    <property type="entry name" value="COLANIC BIOSYNTHESIS UDP-GLUCOSE LIPID CARRIER TRANSFERASE"/>
    <property type="match status" value="1"/>
</dbReference>
<keyword evidence="4 7" id="KW-0812">Transmembrane</keyword>
<feature type="domain" description="Bacterial sugar transferase" evidence="8">
    <location>
        <begin position="307"/>
        <end position="495"/>
    </location>
</feature>
<name>A0AAP7A4H8_PAEAL</name>
<feature type="transmembrane region" description="Helical" evidence="7">
    <location>
        <begin position="145"/>
        <end position="164"/>
    </location>
</feature>
<dbReference type="PANTHER" id="PTHR30576:SF10">
    <property type="entry name" value="SLL5057 PROTEIN"/>
    <property type="match status" value="1"/>
</dbReference>
<dbReference type="GO" id="GO:0016780">
    <property type="term" value="F:phosphotransferase activity, for other substituted phosphate groups"/>
    <property type="evidence" value="ECO:0007669"/>
    <property type="project" value="TreeGrafter"/>
</dbReference>
<dbReference type="GO" id="GO:0016020">
    <property type="term" value="C:membrane"/>
    <property type="evidence" value="ECO:0007669"/>
    <property type="project" value="UniProtKB-SubCell"/>
</dbReference>
<dbReference type="RefSeq" id="WP_171419481.1">
    <property type="nucleotide sequence ID" value="NZ_JABFOR010000055.1"/>
</dbReference>
<evidence type="ECO:0000256" key="4">
    <source>
        <dbReference type="ARBA" id="ARBA00022692"/>
    </source>
</evidence>
<dbReference type="Pfam" id="PF13727">
    <property type="entry name" value="CoA_binding_3"/>
    <property type="match status" value="1"/>
</dbReference>
<evidence type="ECO:0000256" key="5">
    <source>
        <dbReference type="ARBA" id="ARBA00022989"/>
    </source>
</evidence>
<dbReference type="Proteomes" id="UP000552038">
    <property type="component" value="Unassembled WGS sequence"/>
</dbReference>
<evidence type="ECO:0000256" key="3">
    <source>
        <dbReference type="ARBA" id="ARBA00022679"/>
    </source>
</evidence>
<sequence>MSLPVQLNKKLSQSTNLLIAEDIAAYNRKTERIKLSINIGLIFIEYILYIIGFLTLFYYKVVSDYGSFTWSELHTSIAKIPVLADYALLIGIIFTIYTAMLYQKGMFKRNRDIRMIDDTISAVKAVSTSFLIALGIAFFSKTSIVYSRVLILMLAILMVFIFLLSRIMRHYAQVLLHRSRRYNKNVLIIGAGKIGMQIRNHVMANTSCHFVGFLDDYKNSDQVLGTIQNIEQLIAHHKVQEIYITIPSEKNIINELITSIRKYDVQIKIIPELFELVTSSISFDQAYDYPCIEIVKTPLRGLNLFLKRAADIILSILGIIIISPILLIVALLIKLDSKGPVFIHQKRVGKNGAPFHMHKFRSMVNNAEELKEQLEKYNEADGPAFKMKNDPRITRVGRFIRKFSIDELPQLFNVLKGEMSLIGPRPPLPNEVEQYTDFQWRRLDIRPGITGLWQVSGRSDITFDEWVKLDLYYIEKWSISLELKILLKTIPVVLKGEGAY</sequence>
<evidence type="ECO:0000256" key="1">
    <source>
        <dbReference type="ARBA" id="ARBA00004141"/>
    </source>
</evidence>
<keyword evidence="3 9" id="KW-0808">Transferase</keyword>
<dbReference type="Gene3D" id="3.40.50.720">
    <property type="entry name" value="NAD(P)-binding Rossmann-like Domain"/>
    <property type="match status" value="1"/>
</dbReference>
<dbReference type="InterPro" id="IPR036291">
    <property type="entry name" value="NAD(P)-bd_dom_sf"/>
</dbReference>
<keyword evidence="5 7" id="KW-1133">Transmembrane helix</keyword>
<accession>A0AAP7A4H8</accession>
<feature type="transmembrane region" description="Helical" evidence="7">
    <location>
        <begin position="79"/>
        <end position="102"/>
    </location>
</feature>
<feature type="transmembrane region" description="Helical" evidence="7">
    <location>
        <begin position="35"/>
        <end position="59"/>
    </location>
</feature>
<keyword evidence="6 7" id="KW-0472">Membrane</keyword>
<evidence type="ECO:0000313" key="10">
    <source>
        <dbReference type="Proteomes" id="UP000552038"/>
    </source>
</evidence>
<dbReference type="NCBIfam" id="TIGR03025">
    <property type="entry name" value="EPS_sugtrans"/>
    <property type="match status" value="1"/>
</dbReference>
<evidence type="ECO:0000256" key="6">
    <source>
        <dbReference type="ARBA" id="ARBA00023136"/>
    </source>
</evidence>
<dbReference type="SUPFAM" id="SSF51735">
    <property type="entry name" value="NAD(P)-binding Rossmann-fold domains"/>
    <property type="match status" value="1"/>
</dbReference>
<dbReference type="AlphaFoldDB" id="A0AAP7A4H8"/>
<evidence type="ECO:0000256" key="2">
    <source>
        <dbReference type="ARBA" id="ARBA00006464"/>
    </source>
</evidence>